<evidence type="ECO:0000313" key="3">
    <source>
        <dbReference type="Proteomes" id="UP000053105"/>
    </source>
</evidence>
<keyword evidence="1" id="KW-0812">Transmembrane</keyword>
<protein>
    <submittedName>
        <fullName evidence="2">Uncharacterized protein</fullName>
    </submittedName>
</protein>
<proteinExistence type="predicted"/>
<keyword evidence="1" id="KW-1133">Transmembrane helix</keyword>
<gene>
    <name evidence="2" type="ORF">WN51_01831</name>
</gene>
<keyword evidence="3" id="KW-1185">Reference proteome</keyword>
<sequence length="258" mass="29983">MDEPLQDTSTILLPYLLLPTLLLAASSVVQHAALYKVFQKVCVKLHEHTMLNECGEKVLINGTIYKWLEVICPLHVEQELRHTIVVQRIAENVSNKLSNNFVMRANLNFSDYKVITTKSLEYHGFQKALGSSDNKEDNLKRLFNQGTLLSWLIQPPKSLYQKYVEYYAFGLFTRIKYSPKLNKKKKKERKKERLPQFSHNLNLQVRNKQTSEQWTNDGLHLFVSLINYSKASFCKIMDHLELFAPSKSIISINPNIRL</sequence>
<accession>A0A0N0BEZ5</accession>
<evidence type="ECO:0000256" key="1">
    <source>
        <dbReference type="SAM" id="Phobius"/>
    </source>
</evidence>
<dbReference type="AlphaFoldDB" id="A0A0N0BEZ5"/>
<feature type="transmembrane region" description="Helical" evidence="1">
    <location>
        <begin position="12"/>
        <end position="35"/>
    </location>
</feature>
<dbReference type="EMBL" id="KQ435816">
    <property type="protein sequence ID" value="KOX72618.1"/>
    <property type="molecule type" value="Genomic_DNA"/>
</dbReference>
<keyword evidence="1" id="KW-0472">Membrane</keyword>
<organism evidence="2 3">
    <name type="scientific">Melipona quadrifasciata</name>
    <dbReference type="NCBI Taxonomy" id="166423"/>
    <lineage>
        <taxon>Eukaryota</taxon>
        <taxon>Metazoa</taxon>
        <taxon>Ecdysozoa</taxon>
        <taxon>Arthropoda</taxon>
        <taxon>Hexapoda</taxon>
        <taxon>Insecta</taxon>
        <taxon>Pterygota</taxon>
        <taxon>Neoptera</taxon>
        <taxon>Endopterygota</taxon>
        <taxon>Hymenoptera</taxon>
        <taxon>Apocrita</taxon>
        <taxon>Aculeata</taxon>
        <taxon>Apoidea</taxon>
        <taxon>Anthophila</taxon>
        <taxon>Apidae</taxon>
        <taxon>Melipona</taxon>
    </lineage>
</organism>
<evidence type="ECO:0000313" key="2">
    <source>
        <dbReference type="EMBL" id="KOX72618.1"/>
    </source>
</evidence>
<reference evidence="2 3" key="1">
    <citation type="submission" date="2015-07" db="EMBL/GenBank/DDBJ databases">
        <title>The genome of Melipona quadrifasciata.</title>
        <authorList>
            <person name="Pan H."/>
            <person name="Kapheim K."/>
        </authorList>
    </citation>
    <scope>NUCLEOTIDE SEQUENCE [LARGE SCALE GENOMIC DNA]</scope>
    <source>
        <strain evidence="2">0111107301</strain>
        <tissue evidence="2">Whole body</tissue>
    </source>
</reference>
<dbReference type="Proteomes" id="UP000053105">
    <property type="component" value="Unassembled WGS sequence"/>
</dbReference>
<name>A0A0N0BEZ5_9HYME</name>